<keyword evidence="1" id="KW-0812">Transmembrane</keyword>
<sequence length="63" mass="7785">MKEEKVRWSENPNIKQVQWLFLTFVGFCGIYAMAELVNFYGLLFWGWWVWQCQKKLYKWGVME</sequence>
<dbReference type="AlphaFoldDB" id="A0A133XSP5"/>
<dbReference type="PATRIC" id="fig|87541.4.peg.1570"/>
<comment type="caution">
    <text evidence="2">The sequence shown here is derived from an EMBL/GenBank/DDBJ whole genome shotgun (WGS) entry which is preliminary data.</text>
</comment>
<keyword evidence="1" id="KW-0472">Membrane</keyword>
<dbReference type="EMBL" id="LSCQ01000088">
    <property type="protein sequence ID" value="KXB33972.1"/>
    <property type="molecule type" value="Genomic_DNA"/>
</dbReference>
<accession>A0A133XSP5</accession>
<dbReference type="Proteomes" id="UP000070422">
    <property type="component" value="Unassembled WGS sequence"/>
</dbReference>
<proteinExistence type="predicted"/>
<evidence type="ECO:0000256" key="1">
    <source>
        <dbReference type="SAM" id="Phobius"/>
    </source>
</evidence>
<name>A0A133XSP5_9LACT</name>
<reference evidence="2 3" key="1">
    <citation type="submission" date="2016-01" db="EMBL/GenBank/DDBJ databases">
        <authorList>
            <person name="Oliw E.H."/>
        </authorList>
    </citation>
    <scope>NUCLEOTIDE SEQUENCE [LARGE SCALE GENOMIC DNA]</scope>
    <source>
        <strain evidence="2 3">KA00635</strain>
    </source>
</reference>
<organism evidence="2 3">
    <name type="scientific">Aerococcus christensenii</name>
    <dbReference type="NCBI Taxonomy" id="87541"/>
    <lineage>
        <taxon>Bacteria</taxon>
        <taxon>Bacillati</taxon>
        <taxon>Bacillota</taxon>
        <taxon>Bacilli</taxon>
        <taxon>Lactobacillales</taxon>
        <taxon>Aerococcaceae</taxon>
        <taxon>Aerococcus</taxon>
    </lineage>
</organism>
<dbReference type="RefSeq" id="WP_060937265.1">
    <property type="nucleotide sequence ID" value="NZ_JASOZP010000044.1"/>
</dbReference>
<gene>
    <name evidence="2" type="ORF">HMPREF3187_01581</name>
</gene>
<feature type="transmembrane region" description="Helical" evidence="1">
    <location>
        <begin position="20"/>
        <end position="50"/>
    </location>
</feature>
<keyword evidence="1" id="KW-1133">Transmembrane helix</keyword>
<evidence type="ECO:0000313" key="2">
    <source>
        <dbReference type="EMBL" id="KXB33972.1"/>
    </source>
</evidence>
<protein>
    <submittedName>
        <fullName evidence="2">Uncharacterized protein</fullName>
    </submittedName>
</protein>
<evidence type="ECO:0000313" key="3">
    <source>
        <dbReference type="Proteomes" id="UP000070422"/>
    </source>
</evidence>